<accession>A0A852VHN6</accession>
<feature type="region of interest" description="Disordered" evidence="1">
    <location>
        <begin position="21"/>
        <end position="46"/>
    </location>
</feature>
<evidence type="ECO:0000256" key="1">
    <source>
        <dbReference type="SAM" id="MobiDB-lite"/>
    </source>
</evidence>
<organism evidence="2 3">
    <name type="scientific">Tunturiibacter lichenicola</name>
    <dbReference type="NCBI Taxonomy" id="2051959"/>
    <lineage>
        <taxon>Bacteria</taxon>
        <taxon>Pseudomonadati</taxon>
        <taxon>Acidobacteriota</taxon>
        <taxon>Terriglobia</taxon>
        <taxon>Terriglobales</taxon>
        <taxon>Acidobacteriaceae</taxon>
        <taxon>Tunturiibacter</taxon>
    </lineage>
</organism>
<dbReference type="AlphaFoldDB" id="A0A852VHN6"/>
<proteinExistence type="predicted"/>
<sequence length="57" mass="6270">MEIRLLRTRGGVSAVVLLHPHEQKRSSGTPVRTMPKHQNRCMGHPAPGAERIAAVYA</sequence>
<name>A0A852VHN6_9BACT</name>
<reference evidence="2 3" key="1">
    <citation type="submission" date="2020-07" db="EMBL/GenBank/DDBJ databases">
        <title>Genomic Encyclopedia of Type Strains, Phase IV (KMG-V): Genome sequencing to study the core and pangenomes of soil and plant-associated prokaryotes.</title>
        <authorList>
            <person name="Whitman W."/>
        </authorList>
    </citation>
    <scope>NUCLEOTIDE SEQUENCE [LARGE SCALE GENOMIC DNA]</scope>
    <source>
        <strain evidence="2 3">M8UP22</strain>
    </source>
</reference>
<gene>
    <name evidence="2" type="ORF">HDF08_002803</name>
</gene>
<protein>
    <submittedName>
        <fullName evidence="2">Uncharacterized protein</fullName>
    </submittedName>
</protein>
<evidence type="ECO:0000313" key="3">
    <source>
        <dbReference type="Proteomes" id="UP000564385"/>
    </source>
</evidence>
<comment type="caution">
    <text evidence="2">The sequence shown here is derived from an EMBL/GenBank/DDBJ whole genome shotgun (WGS) entry which is preliminary data.</text>
</comment>
<dbReference type="Proteomes" id="UP000564385">
    <property type="component" value="Unassembled WGS sequence"/>
</dbReference>
<evidence type="ECO:0000313" key="2">
    <source>
        <dbReference type="EMBL" id="NYF90701.1"/>
    </source>
</evidence>
<dbReference type="EMBL" id="JACCCU010000002">
    <property type="protein sequence ID" value="NYF90701.1"/>
    <property type="molecule type" value="Genomic_DNA"/>
</dbReference>